<dbReference type="RefSeq" id="WP_149674854.1">
    <property type="nucleotide sequence ID" value="NZ_VTUZ01000039.1"/>
</dbReference>
<dbReference type="Gene3D" id="3.20.20.140">
    <property type="entry name" value="Metal-dependent hydrolases"/>
    <property type="match status" value="1"/>
</dbReference>
<keyword evidence="3" id="KW-1185">Reference proteome</keyword>
<dbReference type="SUPFAM" id="SSF51556">
    <property type="entry name" value="Metallo-dependent hydrolases"/>
    <property type="match status" value="1"/>
</dbReference>
<accession>A0A5B0GIC5</accession>
<name>A0A5B0GIC5_9BURK</name>
<dbReference type="PANTHER" id="PTHR35563">
    <property type="entry name" value="BARREL METAL-DEPENDENT HYDROLASE, PUTATIVE (AFU_ORTHOLOGUE AFUA_1G16240)-RELATED"/>
    <property type="match status" value="1"/>
</dbReference>
<sequence length="282" mass="31098">MNIFDEQKIDCHNHVFDPARFAYRDDTAYRPALQEIGTAAQFSHLMDACGVQHALLVGPTSGYRTDNRCMLDAIARGGGRFKGIAVVEHDVSRAELVEMKSAGVVGAAFNPAMDGVDSMKSADALFDTLADLDMFAQIQTVGDQLVALQPLIDRTRTRLLIDHCGRPELAAGVDQPGFQALLRLADNGRTAVKISGLQKFSQLAYPYEDAQVFARELLRVFGPDQCVWGSDWPFLRAPQRMDYAPLLTLVQRLIPDAGARRRVMWTTPRKLFGFAPGAGNED</sequence>
<proteinExistence type="predicted"/>
<dbReference type="InterPro" id="IPR032466">
    <property type="entry name" value="Metal_Hydrolase"/>
</dbReference>
<dbReference type="InterPro" id="IPR052358">
    <property type="entry name" value="Aro_Compnd_Degr_Hydrolases"/>
</dbReference>
<dbReference type="GO" id="GO:0016787">
    <property type="term" value="F:hydrolase activity"/>
    <property type="evidence" value="ECO:0007669"/>
    <property type="project" value="UniProtKB-KW"/>
</dbReference>
<dbReference type="EMBL" id="VTUZ01000039">
    <property type="protein sequence ID" value="KAA1002421.1"/>
    <property type="molecule type" value="Genomic_DNA"/>
</dbReference>
<evidence type="ECO:0000313" key="3">
    <source>
        <dbReference type="Proteomes" id="UP000325273"/>
    </source>
</evidence>
<reference evidence="2 3" key="1">
    <citation type="submission" date="2019-08" db="EMBL/GenBank/DDBJ databases">
        <title>Paraburkholderia sp. DCY113.</title>
        <authorList>
            <person name="Kang J."/>
        </authorList>
    </citation>
    <scope>NUCLEOTIDE SEQUENCE [LARGE SCALE GENOMIC DNA]</scope>
    <source>
        <strain evidence="2 3">DCY113</strain>
    </source>
</reference>
<dbReference type="Pfam" id="PF04909">
    <property type="entry name" value="Amidohydro_2"/>
    <property type="match status" value="1"/>
</dbReference>
<dbReference type="Proteomes" id="UP000325273">
    <property type="component" value="Unassembled WGS sequence"/>
</dbReference>
<gene>
    <name evidence="2" type="ORF">FVF58_38185</name>
</gene>
<dbReference type="AlphaFoldDB" id="A0A5B0GIC5"/>
<feature type="domain" description="Amidohydrolase-related" evidence="1">
    <location>
        <begin position="9"/>
        <end position="274"/>
    </location>
</feature>
<organism evidence="2 3">
    <name type="scientific">Paraburkholderia panacisoli</name>
    <dbReference type="NCBI Taxonomy" id="2603818"/>
    <lineage>
        <taxon>Bacteria</taxon>
        <taxon>Pseudomonadati</taxon>
        <taxon>Pseudomonadota</taxon>
        <taxon>Betaproteobacteria</taxon>
        <taxon>Burkholderiales</taxon>
        <taxon>Burkholderiaceae</taxon>
        <taxon>Paraburkholderia</taxon>
    </lineage>
</organism>
<keyword evidence="2" id="KW-0378">Hydrolase</keyword>
<evidence type="ECO:0000313" key="2">
    <source>
        <dbReference type="EMBL" id="KAA1002421.1"/>
    </source>
</evidence>
<comment type="caution">
    <text evidence="2">The sequence shown here is derived from an EMBL/GenBank/DDBJ whole genome shotgun (WGS) entry which is preliminary data.</text>
</comment>
<evidence type="ECO:0000259" key="1">
    <source>
        <dbReference type="Pfam" id="PF04909"/>
    </source>
</evidence>
<dbReference type="InterPro" id="IPR006680">
    <property type="entry name" value="Amidohydro-rel"/>
</dbReference>
<protein>
    <submittedName>
        <fullName evidence="2">Amidohydrolase family protein</fullName>
    </submittedName>
</protein>
<dbReference type="PANTHER" id="PTHR35563:SF2">
    <property type="entry name" value="BARREL METAL-DEPENDENT HYDROLASE, PUTATIVE (AFU_ORTHOLOGUE AFUA_1G16240)-RELATED"/>
    <property type="match status" value="1"/>
</dbReference>